<name>A0A397TCC8_9GLOM</name>
<evidence type="ECO:0000256" key="1">
    <source>
        <dbReference type="SAM" id="Coils"/>
    </source>
</evidence>
<reference evidence="3 4" key="1">
    <citation type="submission" date="2018-06" db="EMBL/GenBank/DDBJ databases">
        <title>Comparative genomics reveals the genomic features of Rhizophagus irregularis, R. cerebriforme, R. diaphanum and Gigaspora rosea, and their symbiotic lifestyle signature.</title>
        <authorList>
            <person name="Morin E."/>
            <person name="San Clemente H."/>
            <person name="Chen E.C.H."/>
            <person name="De La Providencia I."/>
            <person name="Hainaut M."/>
            <person name="Kuo A."/>
            <person name="Kohler A."/>
            <person name="Murat C."/>
            <person name="Tang N."/>
            <person name="Roy S."/>
            <person name="Loubradou J."/>
            <person name="Henrissat B."/>
            <person name="Grigoriev I.V."/>
            <person name="Corradi N."/>
            <person name="Roux C."/>
            <person name="Martin F.M."/>
        </authorList>
    </citation>
    <scope>NUCLEOTIDE SEQUENCE [LARGE SCALE GENOMIC DNA]</scope>
    <source>
        <strain evidence="3 4">DAOM 227022</strain>
    </source>
</reference>
<feature type="region of interest" description="Disordered" evidence="2">
    <location>
        <begin position="153"/>
        <end position="258"/>
    </location>
</feature>
<feature type="compositionally biased region" description="Basic and acidic residues" evidence="2">
    <location>
        <begin position="212"/>
        <end position="258"/>
    </location>
</feature>
<keyword evidence="1" id="KW-0175">Coiled coil</keyword>
<evidence type="ECO:0000313" key="4">
    <source>
        <dbReference type="Proteomes" id="UP000265703"/>
    </source>
</evidence>
<keyword evidence="4" id="KW-1185">Reference proteome</keyword>
<comment type="caution">
    <text evidence="3">The sequence shown here is derived from an EMBL/GenBank/DDBJ whole genome shotgun (WGS) entry which is preliminary data.</text>
</comment>
<dbReference type="Proteomes" id="UP000265703">
    <property type="component" value="Unassembled WGS sequence"/>
</dbReference>
<dbReference type="EMBL" id="QKYT01000077">
    <property type="protein sequence ID" value="RIA94606.1"/>
    <property type="molecule type" value="Genomic_DNA"/>
</dbReference>
<feature type="region of interest" description="Disordered" evidence="2">
    <location>
        <begin position="338"/>
        <end position="357"/>
    </location>
</feature>
<dbReference type="OrthoDB" id="2375103at2759"/>
<feature type="compositionally biased region" description="Polar residues" evidence="2">
    <location>
        <begin position="339"/>
        <end position="354"/>
    </location>
</feature>
<dbReference type="AlphaFoldDB" id="A0A397TCC8"/>
<feature type="compositionally biased region" description="Basic and acidic residues" evidence="2">
    <location>
        <begin position="70"/>
        <end position="85"/>
    </location>
</feature>
<feature type="coiled-coil region" evidence="1">
    <location>
        <begin position="391"/>
        <end position="432"/>
    </location>
</feature>
<feature type="compositionally biased region" description="Acidic residues" evidence="2">
    <location>
        <begin position="60"/>
        <end position="69"/>
    </location>
</feature>
<feature type="region of interest" description="Disordered" evidence="2">
    <location>
        <begin position="20"/>
        <end position="46"/>
    </location>
</feature>
<dbReference type="STRING" id="658196.A0A397TCC8"/>
<feature type="compositionally biased region" description="Basic and acidic residues" evidence="2">
    <location>
        <begin position="184"/>
        <end position="197"/>
    </location>
</feature>
<feature type="compositionally biased region" description="Acidic residues" evidence="2">
    <location>
        <begin position="29"/>
        <end position="40"/>
    </location>
</feature>
<organism evidence="3 4">
    <name type="scientific">Glomus cerebriforme</name>
    <dbReference type="NCBI Taxonomy" id="658196"/>
    <lineage>
        <taxon>Eukaryota</taxon>
        <taxon>Fungi</taxon>
        <taxon>Fungi incertae sedis</taxon>
        <taxon>Mucoromycota</taxon>
        <taxon>Glomeromycotina</taxon>
        <taxon>Glomeromycetes</taxon>
        <taxon>Glomerales</taxon>
        <taxon>Glomeraceae</taxon>
        <taxon>Glomus</taxon>
    </lineage>
</organism>
<evidence type="ECO:0000256" key="2">
    <source>
        <dbReference type="SAM" id="MobiDB-lite"/>
    </source>
</evidence>
<protein>
    <submittedName>
        <fullName evidence="3">Uncharacterized protein</fullName>
    </submittedName>
</protein>
<sequence>MDKGIELPTIPTIQEVTLSPTSTFGEVDGVCDTDEGPENDSDYRENQFDDDFYKELSEIELETSDSGEESELHNGEIEDEIKGVESEESSSQATELQDVSYFSSSEDEAAIENFSKNLRHVNLDEELDLKALDDSATNIKGASKEDYLREVGELSLVDENLPKDSPKIKRTRHRKIYISNSQEQQKDKYLDNKRLIEQEEQTQGEFYQEQISQKKERQQKQSLKEQRMREGNSKEKKSEENEECLRHENERQLQLEREKKLKEEQLRLEQKLESRRLSREEQLQREEQLHIRKKHQLQINEPNFLQQRPFPSLHSQSKKFSSPQRQRSIYGEIFKPGIESQNEHITPTTPSLSAKSFHLPDISLSQQSDVREFKRMSNIFGNSDKGPAAALRTLTDNYRQLELDKRNADIKVDQLEKQLEQYRQLLQKEQSKSNVNYIETITYESDTKSSSQRKFILSEKEKTDSPVVQKKYKAMKRQLEYMKTYARKAEDERDEAKKALVKTQQDIAQMNDRIESLRASVQIPNNRTQISNIAVPIQQLSNINRSKDKINVHENRQIIEPKEIIRDSGSEKSKSHEKVDNKLGNFRRKLIAAVGLEKI</sequence>
<feature type="region of interest" description="Disordered" evidence="2">
    <location>
        <begin position="60"/>
        <end position="97"/>
    </location>
</feature>
<feature type="coiled-coil region" evidence="1">
    <location>
        <begin position="486"/>
        <end position="520"/>
    </location>
</feature>
<evidence type="ECO:0000313" key="3">
    <source>
        <dbReference type="EMBL" id="RIA94606.1"/>
    </source>
</evidence>
<accession>A0A397TCC8</accession>
<feature type="compositionally biased region" description="Polar residues" evidence="2">
    <location>
        <begin position="201"/>
        <end position="211"/>
    </location>
</feature>
<gene>
    <name evidence="3" type="ORF">C1645_549064</name>
</gene>
<proteinExistence type="predicted"/>